<reference evidence="2" key="1">
    <citation type="journal article" name="BMC Genomics">
        <title>Long-read sequencing and de novo genome assembly of marine medaka (Oryzias melastigma).</title>
        <authorList>
            <person name="Liang P."/>
            <person name="Saqib H.S.A."/>
            <person name="Ni X."/>
            <person name="Shen Y."/>
        </authorList>
    </citation>
    <scope>NUCLEOTIDE SEQUENCE</scope>
    <source>
        <strain evidence="2">Bigg-433</strain>
    </source>
</reference>
<feature type="compositionally biased region" description="Polar residues" evidence="1">
    <location>
        <begin position="41"/>
        <end position="60"/>
    </location>
</feature>
<dbReference type="EMBL" id="WKFB01000321">
    <property type="protein sequence ID" value="KAF6726767.1"/>
    <property type="molecule type" value="Genomic_DNA"/>
</dbReference>
<comment type="caution">
    <text evidence="2">The sequence shown here is derived from an EMBL/GenBank/DDBJ whole genome shotgun (WGS) entry which is preliminary data.</text>
</comment>
<evidence type="ECO:0000313" key="2">
    <source>
        <dbReference type="EMBL" id="KAF6726767.1"/>
    </source>
</evidence>
<evidence type="ECO:0000313" key="3">
    <source>
        <dbReference type="Proteomes" id="UP000646548"/>
    </source>
</evidence>
<gene>
    <name evidence="2" type="ORF">FQA47_002078</name>
</gene>
<name>A0A834FDA6_ORYME</name>
<evidence type="ECO:0000256" key="1">
    <source>
        <dbReference type="SAM" id="MobiDB-lite"/>
    </source>
</evidence>
<organism evidence="2 3">
    <name type="scientific">Oryzias melastigma</name>
    <name type="common">Marine medaka</name>
    <dbReference type="NCBI Taxonomy" id="30732"/>
    <lineage>
        <taxon>Eukaryota</taxon>
        <taxon>Metazoa</taxon>
        <taxon>Chordata</taxon>
        <taxon>Craniata</taxon>
        <taxon>Vertebrata</taxon>
        <taxon>Euteleostomi</taxon>
        <taxon>Actinopterygii</taxon>
        <taxon>Neopterygii</taxon>
        <taxon>Teleostei</taxon>
        <taxon>Neoteleostei</taxon>
        <taxon>Acanthomorphata</taxon>
        <taxon>Ovalentaria</taxon>
        <taxon>Atherinomorphae</taxon>
        <taxon>Beloniformes</taxon>
        <taxon>Adrianichthyidae</taxon>
        <taxon>Oryziinae</taxon>
        <taxon>Oryzias</taxon>
    </lineage>
</organism>
<proteinExistence type="predicted"/>
<dbReference type="Proteomes" id="UP000646548">
    <property type="component" value="Unassembled WGS sequence"/>
</dbReference>
<protein>
    <submittedName>
        <fullName evidence="2">Uncharacterized protein</fullName>
    </submittedName>
</protein>
<accession>A0A834FDA6</accession>
<feature type="region of interest" description="Disordered" evidence="1">
    <location>
        <begin position="32"/>
        <end position="74"/>
    </location>
</feature>
<sequence>MKVLVAHFRLEHRKLDYLVAEAAPALGSMSSATAEDFYSPGSGSDSSVQAEQGVDSTQPEAAQPGMPEHIGTVCGGSVVSGTVWRKLDNK</sequence>
<dbReference type="AlphaFoldDB" id="A0A834FDA6"/>